<dbReference type="PANTHER" id="PTHR33861">
    <property type="entry name" value="PROTEIN CBG18333"/>
    <property type="match status" value="1"/>
</dbReference>
<feature type="region of interest" description="Disordered" evidence="1">
    <location>
        <begin position="68"/>
        <end position="87"/>
    </location>
</feature>
<dbReference type="InterPro" id="IPR027963">
    <property type="entry name" value="MEIOC"/>
</dbReference>
<protein>
    <submittedName>
        <fullName evidence="2">Meiosis-specific coiled-coil domain-containing protein MEIOC</fullName>
    </submittedName>
</protein>
<dbReference type="GO" id="GO:0005634">
    <property type="term" value="C:nucleus"/>
    <property type="evidence" value="ECO:0007669"/>
    <property type="project" value="TreeGrafter"/>
</dbReference>
<proteinExistence type="predicted"/>
<feature type="compositionally biased region" description="Low complexity" evidence="1">
    <location>
        <begin position="71"/>
        <end position="87"/>
    </location>
</feature>
<evidence type="ECO:0000256" key="1">
    <source>
        <dbReference type="SAM" id="MobiDB-lite"/>
    </source>
</evidence>
<sequence>MALSEICGLGNNLLDKRKPYQDDTCFSDMGSYSKTKWSTNTDNDFGSENVDQDSSLLINDIINKLLDDDPSSSSSSSSDTCPSSLLHGLSSTDDSSSYYDAAASPPYQHISPLSPPTHQSETELPNEQQLSYVLELLQAQQIKVNLDAILKCSSASGAESKDQLLGGGVYTGAPQAPPTSVVSDMSQNYATYDSSFIDNLVSSTSPLLYYSPYSSNTSPCSVTSSAHDQQHQNSSILQFNGADHYNISPTGTNGFNERCNGSSSLYGGSSPLDAFHSSRLAMSPPMDNYQTSLDQYNHSVESSQQQFLRKLSMASSTTTNGTADLLLDVYNNNLSPSSIKNTSLPPPPSSASVPPPPLPNFAVPPPNTSVPVTPAPFFPPPNFSRHSNTNNNSNVNGNAVNSMLAESVAGLNMGGSNENGACRGGAGFPNVASQDFVPAGASAPAAPGQVSLVTLSHLFNLKVLPPMRRPGPGVELHLALESCSDQFRSLEKERKKTEADLARKYPGKKVSSANNMPLPRLPLNSTRVDKLVVDHLRERARVLTLIGKMEALIGEPLHPNIHYCIGKWKDAICTVQELRSREIMMCAHGITCGDGSVVLGLAKSIRMLGQVTRNARVAMHAALATTLYFDLNDVTQYPDVTGQGMEHEDSPEAPQPLPQQ</sequence>
<dbReference type="GO" id="GO:0005737">
    <property type="term" value="C:cytoplasm"/>
    <property type="evidence" value="ECO:0007669"/>
    <property type="project" value="TreeGrafter"/>
</dbReference>
<dbReference type="PANTHER" id="PTHR33861:SF5">
    <property type="entry name" value="GAMMA-TUBULIN COMPLEX COMPONENT"/>
    <property type="match status" value="1"/>
</dbReference>
<dbReference type="AlphaFoldDB" id="A0A8D9AHY7"/>
<accession>A0A8D9AHY7</accession>
<feature type="region of interest" description="Disordered" evidence="1">
    <location>
        <begin position="338"/>
        <end position="357"/>
    </location>
</feature>
<feature type="compositionally biased region" description="Low complexity" evidence="1">
    <location>
        <begin position="97"/>
        <end position="107"/>
    </location>
</feature>
<organism evidence="2">
    <name type="scientific">Cacopsylla melanoneura</name>
    <dbReference type="NCBI Taxonomy" id="428564"/>
    <lineage>
        <taxon>Eukaryota</taxon>
        <taxon>Metazoa</taxon>
        <taxon>Ecdysozoa</taxon>
        <taxon>Arthropoda</taxon>
        <taxon>Hexapoda</taxon>
        <taxon>Insecta</taxon>
        <taxon>Pterygota</taxon>
        <taxon>Neoptera</taxon>
        <taxon>Paraneoptera</taxon>
        <taxon>Hemiptera</taxon>
        <taxon>Sternorrhyncha</taxon>
        <taxon>Psylloidea</taxon>
        <taxon>Psyllidae</taxon>
        <taxon>Psyllinae</taxon>
        <taxon>Cacopsylla</taxon>
    </lineage>
</organism>
<feature type="region of interest" description="Disordered" evidence="1">
    <location>
        <begin position="639"/>
        <end position="660"/>
    </location>
</feature>
<reference evidence="2" key="1">
    <citation type="submission" date="2021-05" db="EMBL/GenBank/DDBJ databases">
        <authorList>
            <person name="Alioto T."/>
            <person name="Alioto T."/>
            <person name="Gomez Garrido J."/>
        </authorList>
    </citation>
    <scope>NUCLEOTIDE SEQUENCE</scope>
</reference>
<dbReference type="GO" id="GO:0007144">
    <property type="term" value="P:female meiosis I"/>
    <property type="evidence" value="ECO:0007669"/>
    <property type="project" value="TreeGrafter"/>
</dbReference>
<dbReference type="Pfam" id="PF15189">
    <property type="entry name" value="MEIOC"/>
    <property type="match status" value="1"/>
</dbReference>
<feature type="compositionally biased region" description="Polar residues" evidence="1">
    <location>
        <begin position="116"/>
        <end position="125"/>
    </location>
</feature>
<evidence type="ECO:0000313" key="2">
    <source>
        <dbReference type="EMBL" id="CAG6766818.1"/>
    </source>
</evidence>
<dbReference type="GO" id="GO:0007141">
    <property type="term" value="P:male meiosis I"/>
    <property type="evidence" value="ECO:0007669"/>
    <property type="project" value="TreeGrafter"/>
</dbReference>
<dbReference type="EMBL" id="HBUF01571657">
    <property type="protein sequence ID" value="CAG6766818.1"/>
    <property type="molecule type" value="Transcribed_RNA"/>
</dbReference>
<feature type="region of interest" description="Disordered" evidence="1">
    <location>
        <begin position="97"/>
        <end position="125"/>
    </location>
</feature>
<feature type="compositionally biased region" description="Pro residues" evidence="1">
    <location>
        <begin position="344"/>
        <end position="357"/>
    </location>
</feature>
<dbReference type="EMBL" id="HBUF01571658">
    <property type="protein sequence ID" value="CAG6766821.1"/>
    <property type="molecule type" value="Transcribed_RNA"/>
</dbReference>
<name>A0A8D9AHY7_9HEMI</name>
<dbReference type="GO" id="GO:0048255">
    <property type="term" value="P:mRNA stabilization"/>
    <property type="evidence" value="ECO:0007669"/>
    <property type="project" value="TreeGrafter"/>
</dbReference>